<accession>A0A2M7QBB8</accession>
<organism evidence="2 3">
    <name type="scientific">Candidatus Roizmanbacteria bacterium CG_4_10_14_0_8_um_filter_39_9</name>
    <dbReference type="NCBI Taxonomy" id="1974829"/>
    <lineage>
        <taxon>Bacteria</taxon>
        <taxon>Candidatus Roizmaniibacteriota</taxon>
    </lineage>
</organism>
<evidence type="ECO:0000256" key="1">
    <source>
        <dbReference type="SAM" id="MobiDB-lite"/>
    </source>
</evidence>
<gene>
    <name evidence="2" type="ORF">COY90_05480</name>
</gene>
<feature type="region of interest" description="Disordered" evidence="1">
    <location>
        <begin position="395"/>
        <end position="417"/>
    </location>
</feature>
<name>A0A2M7QBB8_9BACT</name>
<reference evidence="3" key="1">
    <citation type="submission" date="2017-09" db="EMBL/GenBank/DDBJ databases">
        <title>Depth-based differentiation of microbial function through sediment-hosted aquifers and enrichment of novel symbionts in the deep terrestrial subsurface.</title>
        <authorList>
            <person name="Probst A.J."/>
            <person name="Ladd B."/>
            <person name="Jarett J.K."/>
            <person name="Geller-Mcgrath D.E."/>
            <person name="Sieber C.M.K."/>
            <person name="Emerson J.B."/>
            <person name="Anantharaman K."/>
            <person name="Thomas B.C."/>
            <person name="Malmstrom R."/>
            <person name="Stieglmeier M."/>
            <person name="Klingl A."/>
            <person name="Woyke T."/>
            <person name="Ryan C.M."/>
            <person name="Banfield J.F."/>
        </authorList>
    </citation>
    <scope>NUCLEOTIDE SEQUENCE [LARGE SCALE GENOMIC DNA]</scope>
</reference>
<comment type="caution">
    <text evidence="2">The sequence shown here is derived from an EMBL/GenBank/DDBJ whole genome shotgun (WGS) entry which is preliminary data.</text>
</comment>
<sequence length="417" mass="46879">MVGKEAIQMSLLVVRDGDDVFSGLSEAPHGVLNYLLPLELDASVIRVEANTSLFGQFLPKNLALDDEAMAPLRILEQMFPNMTFDEILESGRIVSVTGSGEITIHTALDQCFVLSLGNPLLDRMQRLLKSSPIEPYWIGLESSDPVIYSPQLTGFVNLNTGNVVNDSERIYIPNGPSQTIMSEALNLVRGCRSARFENLDDPNSRIIIVVDKKKETRRIVMADDPLYSTLRTLISKSFGIHMAIGKTAESTPVYFIGSGGYAVGQLQRREKNQKKELLEVEENPFKDIREGSTVRRWVNGKTKILLVRPGKAPQQIRKSHPHFQHLNYLLSGKIGLLETSEYFIFVSLVEGRITYEIAANEAEANEKKRLLADQSLFVIDQVERVQKNGVSLEEIKKKKKRKQKAESKIRPSRSRLN</sequence>
<evidence type="ECO:0000313" key="3">
    <source>
        <dbReference type="Proteomes" id="UP000230108"/>
    </source>
</evidence>
<proteinExistence type="predicted"/>
<dbReference type="EMBL" id="PFLF01000115">
    <property type="protein sequence ID" value="PIY68526.1"/>
    <property type="molecule type" value="Genomic_DNA"/>
</dbReference>
<dbReference type="AlphaFoldDB" id="A0A2M7QBB8"/>
<protein>
    <submittedName>
        <fullName evidence="2">Uncharacterized protein</fullName>
    </submittedName>
</protein>
<evidence type="ECO:0000313" key="2">
    <source>
        <dbReference type="EMBL" id="PIY68526.1"/>
    </source>
</evidence>
<dbReference type="Proteomes" id="UP000230108">
    <property type="component" value="Unassembled WGS sequence"/>
</dbReference>